<dbReference type="GO" id="GO:0005743">
    <property type="term" value="C:mitochondrial inner membrane"/>
    <property type="evidence" value="ECO:0007669"/>
    <property type="project" value="UniProtKB-SubCell"/>
</dbReference>
<comment type="catalytic activity">
    <reaction evidence="16 17">
        <text>(6S)-5,6,7,8-tetrahydrofolyl-(gamma-L-Glu)(n) + L-glutamate + ATP = (6S)-5,6,7,8-tetrahydrofolyl-(gamma-L-Glu)(n+1) + ADP + phosphate + H(+)</text>
        <dbReference type="Rhea" id="RHEA:10580"/>
        <dbReference type="Rhea" id="RHEA-COMP:14738"/>
        <dbReference type="Rhea" id="RHEA-COMP:14740"/>
        <dbReference type="ChEBI" id="CHEBI:15378"/>
        <dbReference type="ChEBI" id="CHEBI:29985"/>
        <dbReference type="ChEBI" id="CHEBI:30616"/>
        <dbReference type="ChEBI" id="CHEBI:43474"/>
        <dbReference type="ChEBI" id="CHEBI:141005"/>
        <dbReference type="ChEBI" id="CHEBI:456216"/>
        <dbReference type="EC" id="6.3.2.17"/>
    </reaction>
</comment>
<dbReference type="InterPro" id="IPR036615">
    <property type="entry name" value="Mur_ligase_C_dom_sf"/>
</dbReference>
<feature type="binding site" evidence="19">
    <location>
        <position position="149"/>
    </location>
    <ligand>
        <name>Mg(2+)</name>
        <dbReference type="ChEBI" id="CHEBI:18420"/>
        <label>1</label>
    </ligand>
</feature>
<evidence type="ECO:0000256" key="11">
    <source>
        <dbReference type="ARBA" id="ARBA00022792"/>
    </source>
</evidence>
<dbReference type="InterPro" id="IPR036565">
    <property type="entry name" value="Mur-like_cat_sf"/>
</dbReference>
<dbReference type="InterPro" id="IPR001645">
    <property type="entry name" value="Folylpolyglutamate_synth"/>
</dbReference>
<keyword evidence="15" id="KW-0472">Membrane</keyword>
<proteinExistence type="inferred from homology"/>
<evidence type="ECO:0000256" key="12">
    <source>
        <dbReference type="ARBA" id="ARBA00022840"/>
    </source>
</evidence>
<name>A0A1L7WTF2_9HELO</name>
<dbReference type="PANTHER" id="PTHR11136">
    <property type="entry name" value="FOLYLPOLYGLUTAMATE SYNTHASE-RELATED"/>
    <property type="match status" value="1"/>
</dbReference>
<evidence type="ECO:0000256" key="1">
    <source>
        <dbReference type="ARBA" id="ARBA00004273"/>
    </source>
</evidence>
<feature type="binding site" evidence="19">
    <location>
        <position position="250"/>
    </location>
    <ligand>
        <name>Mg(2+)</name>
        <dbReference type="ChEBI" id="CHEBI:18420"/>
        <label>1</label>
    </ligand>
</feature>
<comment type="similarity">
    <text evidence="5 17">Belongs to the folylpolyglutamate synthase family.</text>
</comment>
<evidence type="ECO:0000256" key="13">
    <source>
        <dbReference type="ARBA" id="ARBA00022842"/>
    </source>
</evidence>
<dbReference type="GO" id="GO:0005829">
    <property type="term" value="C:cytosol"/>
    <property type="evidence" value="ECO:0007669"/>
    <property type="project" value="TreeGrafter"/>
</dbReference>
<dbReference type="PROSITE" id="PS01012">
    <property type="entry name" value="FOLYLPOLYGLU_SYNT_2"/>
    <property type="match status" value="1"/>
</dbReference>
<comment type="pathway">
    <text evidence="4 17">Cofactor biosynthesis; tetrahydrofolylpolyglutamate biosynthesis.</text>
</comment>
<evidence type="ECO:0000256" key="5">
    <source>
        <dbReference type="ARBA" id="ARBA00008276"/>
    </source>
</evidence>
<protein>
    <recommendedName>
        <fullName evidence="17">Folylpolyglutamate synthase</fullName>
        <ecNumber evidence="17">6.3.2.17</ecNumber>
    </recommendedName>
    <alternativeName>
        <fullName evidence="17">Folylpoly-gamma-glutamate synthetase</fullName>
    </alternativeName>
    <alternativeName>
        <fullName evidence="17">Tetrahydrofolylpolyglutamate synthase</fullName>
    </alternativeName>
</protein>
<reference evidence="20 21" key="1">
    <citation type="submission" date="2016-03" db="EMBL/GenBank/DDBJ databases">
        <authorList>
            <person name="Ploux O."/>
        </authorList>
    </citation>
    <scope>NUCLEOTIDE SEQUENCE [LARGE SCALE GENOMIC DNA]</scope>
    <source>
        <strain evidence="20 21">UAMH 11012</strain>
    </source>
</reference>
<dbReference type="GO" id="GO:0004326">
    <property type="term" value="F:tetrahydrofolylpolyglutamate synthase activity"/>
    <property type="evidence" value="ECO:0007669"/>
    <property type="project" value="UniProtKB-EC"/>
</dbReference>
<evidence type="ECO:0000256" key="6">
    <source>
        <dbReference type="ARBA" id="ARBA00022490"/>
    </source>
</evidence>
<keyword evidence="13 19" id="KW-0460">Magnesium</keyword>
<comment type="subcellular location">
    <subcellularLocation>
        <location evidence="3">Cytoplasm</location>
    </subcellularLocation>
    <subcellularLocation>
        <location evidence="1">Mitochondrion inner membrane</location>
    </subcellularLocation>
    <subcellularLocation>
        <location evidence="2">Mitochondrion matrix</location>
    </subcellularLocation>
</comment>
<dbReference type="UniPathway" id="UPA00850"/>
<evidence type="ECO:0000256" key="3">
    <source>
        <dbReference type="ARBA" id="ARBA00004496"/>
    </source>
</evidence>
<evidence type="ECO:0000313" key="20">
    <source>
        <dbReference type="EMBL" id="CZR56050.1"/>
    </source>
</evidence>
<evidence type="ECO:0000256" key="18">
    <source>
        <dbReference type="PIRSR" id="PIRSR038895-1"/>
    </source>
</evidence>
<dbReference type="OrthoDB" id="5212574at2759"/>
<comment type="function">
    <text evidence="17">Catalyzes conversion of folates to polyglutamate derivatives allowing concentration of folate compounds in the cell and the intracellular retention of these cofactors, which are important substrates for most of the folate-dependent enzymes that are involved in one-carbon transfer reactions involved in purine, pyrimidine and amino acid synthesis.</text>
</comment>
<evidence type="ECO:0000256" key="4">
    <source>
        <dbReference type="ARBA" id="ARBA00005150"/>
    </source>
</evidence>
<feature type="binding site" evidence="19">
    <location>
        <position position="222"/>
    </location>
    <ligand>
        <name>Mg(2+)</name>
        <dbReference type="ChEBI" id="CHEBI:18420"/>
        <label>1</label>
    </ligand>
</feature>
<evidence type="ECO:0000256" key="16">
    <source>
        <dbReference type="ARBA" id="ARBA00047493"/>
    </source>
</evidence>
<dbReference type="SUPFAM" id="SSF53244">
    <property type="entry name" value="MurD-like peptide ligases, peptide-binding domain"/>
    <property type="match status" value="1"/>
</dbReference>
<evidence type="ECO:0000256" key="10">
    <source>
        <dbReference type="ARBA" id="ARBA00022741"/>
    </source>
</evidence>
<dbReference type="SUPFAM" id="SSF53623">
    <property type="entry name" value="MurD-like peptide ligases, catalytic domain"/>
    <property type="match status" value="1"/>
</dbReference>
<keyword evidence="14" id="KW-0496">Mitochondrion</keyword>
<evidence type="ECO:0000313" key="21">
    <source>
        <dbReference type="Proteomes" id="UP000184330"/>
    </source>
</evidence>
<sequence>MRLTLYCTFSRVASTSPHAKLCRNHALLTRRCYSDATNRTYDDAINLLNTLQTPYAELKRQWDSGIKRGAEDLQHTKTCLSRLGYTGKDLNKLNVIHVAGTKGKGTVCAYVESILAQYQSWALSVPSNDPTRTRTLPPARPRSIGLYTSPHLISVRERIRLNSAPISEELFTKYFFQVWDKLCVPSELENDSVFPKPVYFRFLTLMSFHVFLSESVDVAIYETGMGGEYDATNVVERPLVTGISALGIDHTFHLGNSVEEIAWHKAGIFKKFVQAYTVQQPPAAMAVLSKRAHSIKVGGFRIVEENPLLQGVKIRPNEPFQRQNASLAIALSKYALIKLNPKRRVFPRPEDGLSKEIVPLPEKIVRGLEQVVSRGRCETKIDGNVTWYLDGAHTADSIVIASKWFCDKVADKPEPRVLIFNQQGHRESMELMEDLFASTKGRSKFDHVIFCPSVPPASSTRKDHVNFQTDLEAVASLTVQQKFADRWRELDSSQETTITVLHSLEEAFEYVKRIETHDNSEAGQEIAGERQKARVFITGSIHLVGRALGMLEGGIDAL</sequence>
<dbReference type="EMBL" id="FJOG01000007">
    <property type="protein sequence ID" value="CZR56050.1"/>
    <property type="molecule type" value="Genomic_DNA"/>
</dbReference>
<dbReference type="AlphaFoldDB" id="A0A1L7WTF2"/>
<dbReference type="PROSITE" id="PS01011">
    <property type="entry name" value="FOLYLPOLYGLU_SYNT_1"/>
    <property type="match status" value="1"/>
</dbReference>
<keyword evidence="8 17" id="KW-0436">Ligase</keyword>
<keyword evidence="11" id="KW-0999">Mitochondrion inner membrane</keyword>
<dbReference type="GO" id="GO:0006730">
    <property type="term" value="P:one-carbon metabolic process"/>
    <property type="evidence" value="ECO:0007669"/>
    <property type="project" value="UniProtKB-KW"/>
</dbReference>
<evidence type="ECO:0000256" key="17">
    <source>
        <dbReference type="PIRNR" id="PIRNR038895"/>
    </source>
</evidence>
<evidence type="ECO:0000256" key="9">
    <source>
        <dbReference type="ARBA" id="ARBA00022723"/>
    </source>
</evidence>
<evidence type="ECO:0000256" key="2">
    <source>
        <dbReference type="ARBA" id="ARBA00004305"/>
    </source>
</evidence>
<evidence type="ECO:0000256" key="14">
    <source>
        <dbReference type="ARBA" id="ARBA00023128"/>
    </source>
</evidence>
<dbReference type="STRING" id="576137.A0A1L7WTF2"/>
<keyword evidence="10 18" id="KW-0547">Nucleotide-binding</keyword>
<keyword evidence="7 17" id="KW-0554">One-carbon metabolism</keyword>
<keyword evidence="12 18" id="KW-0067">ATP-binding</keyword>
<dbReference type="Gene3D" id="3.40.1190.10">
    <property type="entry name" value="Mur-like, catalytic domain"/>
    <property type="match status" value="1"/>
</dbReference>
<accession>A0A1L7WTF2</accession>
<evidence type="ECO:0000256" key="19">
    <source>
        <dbReference type="PIRSR" id="PIRSR038895-2"/>
    </source>
</evidence>
<feature type="binding site" evidence="18">
    <location>
        <position position="390"/>
    </location>
    <ligand>
        <name>ATP</name>
        <dbReference type="ChEBI" id="CHEBI:30616"/>
    </ligand>
</feature>
<comment type="cofactor">
    <cofactor evidence="17">
        <name>a monovalent cation</name>
        <dbReference type="ChEBI" id="CHEBI:60242"/>
    </cofactor>
    <text evidence="17">A monovalent cation.</text>
</comment>
<dbReference type="Proteomes" id="UP000184330">
    <property type="component" value="Unassembled WGS sequence"/>
</dbReference>
<keyword evidence="9 19" id="KW-0479">Metal-binding</keyword>
<keyword evidence="21" id="KW-1185">Reference proteome</keyword>
<dbReference type="Gene3D" id="3.90.190.20">
    <property type="entry name" value="Mur ligase, C-terminal domain"/>
    <property type="match status" value="1"/>
</dbReference>
<feature type="binding site" evidence="18">
    <location>
        <position position="376"/>
    </location>
    <ligand>
        <name>ATP</name>
        <dbReference type="ChEBI" id="CHEBI:30616"/>
    </ligand>
</feature>
<dbReference type="NCBIfam" id="TIGR01499">
    <property type="entry name" value="folC"/>
    <property type="match status" value="1"/>
</dbReference>
<dbReference type="GO" id="GO:0046872">
    <property type="term" value="F:metal ion binding"/>
    <property type="evidence" value="ECO:0007669"/>
    <property type="project" value="UniProtKB-KW"/>
</dbReference>
<dbReference type="EC" id="6.3.2.17" evidence="17"/>
<dbReference type="PIRSF" id="PIRSF038895">
    <property type="entry name" value="FPGS"/>
    <property type="match status" value="1"/>
</dbReference>
<evidence type="ECO:0000256" key="8">
    <source>
        <dbReference type="ARBA" id="ARBA00022598"/>
    </source>
</evidence>
<dbReference type="InterPro" id="IPR023600">
    <property type="entry name" value="Folylpolyglutamate_synth_euk"/>
</dbReference>
<organism evidence="20 21">
    <name type="scientific">Phialocephala subalpina</name>
    <dbReference type="NCBI Taxonomy" id="576137"/>
    <lineage>
        <taxon>Eukaryota</taxon>
        <taxon>Fungi</taxon>
        <taxon>Dikarya</taxon>
        <taxon>Ascomycota</taxon>
        <taxon>Pezizomycotina</taxon>
        <taxon>Leotiomycetes</taxon>
        <taxon>Helotiales</taxon>
        <taxon>Mollisiaceae</taxon>
        <taxon>Phialocephala</taxon>
        <taxon>Phialocephala fortinii species complex</taxon>
    </lineage>
</organism>
<dbReference type="PANTHER" id="PTHR11136:SF5">
    <property type="entry name" value="FOLYLPOLYGLUTAMATE SYNTHASE, MITOCHONDRIAL"/>
    <property type="match status" value="1"/>
</dbReference>
<dbReference type="GO" id="GO:0005759">
    <property type="term" value="C:mitochondrial matrix"/>
    <property type="evidence" value="ECO:0007669"/>
    <property type="project" value="UniProtKB-SubCell"/>
</dbReference>
<dbReference type="GO" id="GO:0005524">
    <property type="term" value="F:ATP binding"/>
    <property type="evidence" value="ECO:0007669"/>
    <property type="project" value="UniProtKB-KW"/>
</dbReference>
<evidence type="ECO:0000256" key="7">
    <source>
        <dbReference type="ARBA" id="ARBA00022563"/>
    </source>
</evidence>
<gene>
    <name evidence="20" type="ORF">PAC_05938</name>
</gene>
<keyword evidence="6" id="KW-0963">Cytoplasm</keyword>
<evidence type="ECO:0000256" key="15">
    <source>
        <dbReference type="ARBA" id="ARBA00023136"/>
    </source>
</evidence>
<dbReference type="InterPro" id="IPR018109">
    <property type="entry name" value="Folylpolyglutamate_synth_CS"/>
</dbReference>